<sequence length="360" mass="37754">MGGFGRLAVAGLAALAMLLGCGTETDPPDRDATSPGAGSTESTARDTTAADGAFSGLPVGDPPELAYVRSGTTVVLGDQSIDLDWEVVAIEGDLVYDEEAGAIYRFGSGGITLLSGAATAPPVTDSTVTWIENDTEIVRHYGRAPERQPLPDGCCQDARLLGVDVDMDPDVFVVAPEGAWMWDTYEGREGLTDPPPDSQSHLWPVGGLGGGTLAGVGISSEVLVEYPGGEWGWGYVAGPRDPGSDAPVEYLEQERISAERVWLTSNAIIALDTEGQVVVLGSESRDDQASHHWRGLTGERTPLGLPDGLQVDGVVAENRRTVLVDATDGSGQRAWVRCHVGLFACAVATELGADDIVPQR</sequence>
<dbReference type="AlphaFoldDB" id="A0A417XVU2"/>
<name>A0A417XVU2_9ACTN</name>
<proteinExistence type="predicted"/>
<organism evidence="2 3">
    <name type="scientific">Nocardioides immobilis</name>
    <dbReference type="NCBI Taxonomy" id="2049295"/>
    <lineage>
        <taxon>Bacteria</taxon>
        <taxon>Bacillati</taxon>
        <taxon>Actinomycetota</taxon>
        <taxon>Actinomycetes</taxon>
        <taxon>Propionibacteriales</taxon>
        <taxon>Nocardioidaceae</taxon>
        <taxon>Nocardioides</taxon>
    </lineage>
</organism>
<feature type="region of interest" description="Disordered" evidence="1">
    <location>
        <begin position="25"/>
        <end position="57"/>
    </location>
</feature>
<accession>A0A417XVU2</accession>
<dbReference type="RefSeq" id="WP_118927917.1">
    <property type="nucleotide sequence ID" value="NZ_QXGH01000032.1"/>
</dbReference>
<evidence type="ECO:0000256" key="1">
    <source>
        <dbReference type="SAM" id="MobiDB-lite"/>
    </source>
</evidence>
<gene>
    <name evidence="2" type="ORF">D0Z08_24565</name>
</gene>
<protein>
    <submittedName>
        <fullName evidence="2">Uncharacterized protein</fullName>
    </submittedName>
</protein>
<dbReference type="PROSITE" id="PS51257">
    <property type="entry name" value="PROKAR_LIPOPROTEIN"/>
    <property type="match status" value="1"/>
</dbReference>
<reference evidence="2 3" key="1">
    <citation type="submission" date="2018-09" db="EMBL/GenBank/DDBJ databases">
        <title>Genome sequencing of Nocardioides immobilis CCTCC AB 2017083 for comparison to Nocardioides silvaticus.</title>
        <authorList>
            <person name="Li C."/>
            <person name="Wang G."/>
        </authorList>
    </citation>
    <scope>NUCLEOTIDE SEQUENCE [LARGE SCALE GENOMIC DNA]</scope>
    <source>
        <strain evidence="2 3">CCTCC AB 2017083</strain>
    </source>
</reference>
<keyword evidence="3" id="KW-1185">Reference proteome</keyword>
<evidence type="ECO:0000313" key="3">
    <source>
        <dbReference type="Proteomes" id="UP000283644"/>
    </source>
</evidence>
<dbReference type="Proteomes" id="UP000283644">
    <property type="component" value="Unassembled WGS sequence"/>
</dbReference>
<dbReference type="EMBL" id="QXGH01000032">
    <property type="protein sequence ID" value="RHW24493.1"/>
    <property type="molecule type" value="Genomic_DNA"/>
</dbReference>
<feature type="compositionally biased region" description="Polar residues" evidence="1">
    <location>
        <begin position="36"/>
        <end position="46"/>
    </location>
</feature>
<comment type="caution">
    <text evidence="2">The sequence shown here is derived from an EMBL/GenBank/DDBJ whole genome shotgun (WGS) entry which is preliminary data.</text>
</comment>
<evidence type="ECO:0000313" key="2">
    <source>
        <dbReference type="EMBL" id="RHW24493.1"/>
    </source>
</evidence>